<comment type="similarity">
    <text evidence="3">Belongs to the PMEI family.</text>
</comment>
<evidence type="ECO:0000259" key="5">
    <source>
        <dbReference type="Pfam" id="PF04043"/>
    </source>
</evidence>
<dbReference type="PANTHER" id="PTHR36710">
    <property type="entry name" value="PECTINESTERASE INHIBITOR-LIKE"/>
    <property type="match status" value="1"/>
</dbReference>
<reference evidence="6 7" key="1">
    <citation type="journal article" date="2021" name="Hortic Res">
        <title>The domestication of Cucurbita argyrosperma as revealed by the genome of its wild relative.</title>
        <authorList>
            <person name="Barrera-Redondo J."/>
            <person name="Sanchez-de la Vega G."/>
            <person name="Aguirre-Liguori J.A."/>
            <person name="Castellanos-Morales G."/>
            <person name="Gutierrez-Guerrero Y.T."/>
            <person name="Aguirre-Dugua X."/>
            <person name="Aguirre-Planter E."/>
            <person name="Tenaillon M.I."/>
            <person name="Lira-Saade R."/>
            <person name="Eguiarte L.E."/>
        </authorList>
    </citation>
    <scope>NUCLEOTIDE SEQUENCE [LARGE SCALE GENOMIC DNA]</scope>
    <source>
        <strain evidence="6">JBR-2021</strain>
    </source>
</reference>
<feature type="non-terminal residue" evidence="6">
    <location>
        <position position="1"/>
    </location>
</feature>
<name>A0AAV6MU65_9ROSI</name>
<dbReference type="AlphaFoldDB" id="A0AAV6MU65"/>
<accession>A0AAV6MU65</accession>
<comment type="caution">
    <text evidence="6">The sequence shown here is derived from an EMBL/GenBank/DDBJ whole genome shotgun (WGS) entry which is preliminary data.</text>
</comment>
<sequence length="176" mass="19983">MAFSACSSQRLALFFVFFVFFIVHPVLGDPATQQRIDRVCRQMEDYGFCNRTFSENLRGPVDDVGLTLIANDQVLRNASNTYEFIEQLQARTSDPATRAALENCRIGCSQVREAFEQASYYFNKRDYASMVKVERDAPRGEAFCRPPTTASRLVERKRELRILIAMSVVAGHILAP</sequence>
<dbReference type="NCBIfam" id="TIGR01614">
    <property type="entry name" value="PME_inhib"/>
    <property type="match status" value="1"/>
</dbReference>
<keyword evidence="2" id="KW-1015">Disulfide bond</keyword>
<keyword evidence="1 4" id="KW-0732">Signal</keyword>
<evidence type="ECO:0000256" key="4">
    <source>
        <dbReference type="SAM" id="SignalP"/>
    </source>
</evidence>
<dbReference type="PANTHER" id="PTHR36710:SF1">
    <property type="entry name" value="F14J9.2 PROTEIN"/>
    <property type="match status" value="1"/>
</dbReference>
<feature type="signal peptide" evidence="4">
    <location>
        <begin position="1"/>
        <end position="28"/>
    </location>
</feature>
<dbReference type="GO" id="GO:0046910">
    <property type="term" value="F:pectinesterase inhibitor activity"/>
    <property type="evidence" value="ECO:0007669"/>
    <property type="project" value="InterPro"/>
</dbReference>
<evidence type="ECO:0000256" key="1">
    <source>
        <dbReference type="ARBA" id="ARBA00022729"/>
    </source>
</evidence>
<dbReference type="InterPro" id="IPR006501">
    <property type="entry name" value="Pectinesterase_inhib_dom"/>
</dbReference>
<evidence type="ECO:0000256" key="2">
    <source>
        <dbReference type="ARBA" id="ARBA00023157"/>
    </source>
</evidence>
<dbReference type="Pfam" id="PF04043">
    <property type="entry name" value="PMEI"/>
    <property type="match status" value="1"/>
</dbReference>
<gene>
    <name evidence="6" type="ORF">SDJN03_18938</name>
</gene>
<feature type="domain" description="Pectinesterase inhibitor" evidence="5">
    <location>
        <begin position="36"/>
        <end position="125"/>
    </location>
</feature>
<proteinExistence type="inferred from homology"/>
<dbReference type="Proteomes" id="UP000685013">
    <property type="component" value="Chromosome 12"/>
</dbReference>
<organism evidence="6 7">
    <name type="scientific">Cucurbita argyrosperma subsp. sororia</name>
    <dbReference type="NCBI Taxonomy" id="37648"/>
    <lineage>
        <taxon>Eukaryota</taxon>
        <taxon>Viridiplantae</taxon>
        <taxon>Streptophyta</taxon>
        <taxon>Embryophyta</taxon>
        <taxon>Tracheophyta</taxon>
        <taxon>Spermatophyta</taxon>
        <taxon>Magnoliopsida</taxon>
        <taxon>eudicotyledons</taxon>
        <taxon>Gunneridae</taxon>
        <taxon>Pentapetalae</taxon>
        <taxon>rosids</taxon>
        <taxon>fabids</taxon>
        <taxon>Cucurbitales</taxon>
        <taxon>Cucurbitaceae</taxon>
        <taxon>Cucurbiteae</taxon>
        <taxon>Cucurbita</taxon>
    </lineage>
</organism>
<keyword evidence="7" id="KW-1185">Reference proteome</keyword>
<dbReference type="InterPro" id="IPR034086">
    <property type="entry name" value="PMEI_plant"/>
</dbReference>
<dbReference type="InterPro" id="IPR052421">
    <property type="entry name" value="PCW_Enzyme_Inhibitor"/>
</dbReference>
<evidence type="ECO:0000313" key="6">
    <source>
        <dbReference type="EMBL" id="KAG6586205.1"/>
    </source>
</evidence>
<protein>
    <recommendedName>
        <fullName evidence="5">Pectinesterase inhibitor domain-containing protein</fullName>
    </recommendedName>
</protein>
<evidence type="ECO:0000256" key="3">
    <source>
        <dbReference type="ARBA" id="ARBA00038471"/>
    </source>
</evidence>
<dbReference type="EMBL" id="JAGKQH010000012">
    <property type="protein sequence ID" value="KAG6586205.1"/>
    <property type="molecule type" value="Genomic_DNA"/>
</dbReference>
<feature type="chain" id="PRO_5044011852" description="Pectinesterase inhibitor domain-containing protein" evidence="4">
    <location>
        <begin position="29"/>
        <end position="176"/>
    </location>
</feature>
<dbReference type="CDD" id="cd15797">
    <property type="entry name" value="PMEI"/>
    <property type="match status" value="1"/>
</dbReference>
<evidence type="ECO:0000313" key="7">
    <source>
        <dbReference type="Proteomes" id="UP000685013"/>
    </source>
</evidence>